<comment type="caution">
    <text evidence="2">The sequence shown here is derived from an EMBL/GenBank/DDBJ whole genome shotgun (WGS) entry which is preliminary data.</text>
</comment>
<evidence type="ECO:0000313" key="2">
    <source>
        <dbReference type="EMBL" id="GGK49265.1"/>
    </source>
</evidence>
<dbReference type="EMBL" id="BMMW01000002">
    <property type="protein sequence ID" value="GGK49265.1"/>
    <property type="molecule type" value="Genomic_DNA"/>
</dbReference>
<name>A0A917V8K9_9NOCA</name>
<organism evidence="2 3">
    <name type="scientific">Nocardia camponoti</name>
    <dbReference type="NCBI Taxonomy" id="1616106"/>
    <lineage>
        <taxon>Bacteria</taxon>
        <taxon>Bacillati</taxon>
        <taxon>Actinomycetota</taxon>
        <taxon>Actinomycetes</taxon>
        <taxon>Mycobacteriales</taxon>
        <taxon>Nocardiaceae</taxon>
        <taxon>Nocardia</taxon>
    </lineage>
</organism>
<reference evidence="2" key="1">
    <citation type="journal article" date="2014" name="Int. J. Syst. Evol. Microbiol.">
        <title>Complete genome sequence of Corynebacterium casei LMG S-19264T (=DSM 44701T), isolated from a smear-ripened cheese.</title>
        <authorList>
            <consortium name="US DOE Joint Genome Institute (JGI-PGF)"/>
            <person name="Walter F."/>
            <person name="Albersmeier A."/>
            <person name="Kalinowski J."/>
            <person name="Ruckert C."/>
        </authorList>
    </citation>
    <scope>NUCLEOTIDE SEQUENCE</scope>
    <source>
        <strain evidence="2">CGMCC 4.7278</strain>
    </source>
</reference>
<sequence length="223" mass="23088">MTRRIPDLGRPSALRFRLDNRPAWADALLIRRVAAALLAVLAVALFVRGDPTASRREVVVAARDLTPGRTLSDADLKLVQLESRSLPEGFIADSTPLVGATLTGAMRAGETFTDLRIVGPRLAAVASGTEAARIVPIRLADSAVAEVLRAGDRVDVIGVEETGGPNSSKPARTLATDAAVVLVSGGVDKRAGPERVVLLALGGGPATEVAGASLRTALTVVLH</sequence>
<gene>
    <name evidence="2" type="ORF">GCM10011591_20850</name>
</gene>
<evidence type="ECO:0000259" key="1">
    <source>
        <dbReference type="SMART" id="SM00858"/>
    </source>
</evidence>
<dbReference type="Proteomes" id="UP000612956">
    <property type="component" value="Unassembled WGS sequence"/>
</dbReference>
<keyword evidence="3" id="KW-1185">Reference proteome</keyword>
<dbReference type="CDD" id="cd11614">
    <property type="entry name" value="SAF_CpaB_FlgA_like"/>
    <property type="match status" value="1"/>
</dbReference>
<dbReference type="SMART" id="SM00858">
    <property type="entry name" value="SAF"/>
    <property type="match status" value="1"/>
</dbReference>
<accession>A0A917V8K9</accession>
<protein>
    <recommendedName>
        <fullName evidence="1">SAF domain-containing protein</fullName>
    </recommendedName>
</protein>
<evidence type="ECO:0000313" key="3">
    <source>
        <dbReference type="Proteomes" id="UP000612956"/>
    </source>
</evidence>
<dbReference type="AlphaFoldDB" id="A0A917V8K9"/>
<dbReference type="InterPro" id="IPR013974">
    <property type="entry name" value="SAF"/>
</dbReference>
<reference evidence="2" key="2">
    <citation type="submission" date="2020-09" db="EMBL/GenBank/DDBJ databases">
        <authorList>
            <person name="Sun Q."/>
            <person name="Zhou Y."/>
        </authorList>
    </citation>
    <scope>NUCLEOTIDE SEQUENCE</scope>
    <source>
        <strain evidence="2">CGMCC 4.7278</strain>
    </source>
</reference>
<dbReference type="RefSeq" id="WP_188828708.1">
    <property type="nucleotide sequence ID" value="NZ_BMMW01000002.1"/>
</dbReference>
<dbReference type="Gene3D" id="3.90.1210.10">
    <property type="entry name" value="Antifreeze-like/N-acetylneuraminic acid synthase C-terminal domain"/>
    <property type="match status" value="1"/>
</dbReference>
<proteinExistence type="predicted"/>
<feature type="domain" description="SAF" evidence="1">
    <location>
        <begin position="56"/>
        <end position="118"/>
    </location>
</feature>
<dbReference type="Pfam" id="PF08666">
    <property type="entry name" value="SAF"/>
    <property type="match status" value="1"/>
</dbReference>